<dbReference type="InterPro" id="IPR057733">
    <property type="entry name" value="UBE2O-like_SH3-B"/>
</dbReference>
<dbReference type="GO" id="GO:0043130">
    <property type="term" value="F:ubiquitin binding"/>
    <property type="evidence" value="ECO:0007669"/>
    <property type="project" value="InterPro"/>
</dbReference>
<feature type="compositionally biased region" description="Basic and acidic residues" evidence="6">
    <location>
        <begin position="1604"/>
        <end position="1629"/>
    </location>
</feature>
<sequence>MTFDLEDLVLKAKKKRVAIGIISETYVDSAEYDDEDEDIQKLKAGQCRVAWLPRGVETIEDEAKLVLGDKSMMPSDTVEKVSSPGRKGTVLRVGVTASVRPLIPYASQSLSSGWVILNVPDDRLNPLLDFAEGIVVSYESCFGTISRVSVRVYAKVNCSWDVKNVERRCWIPESIALDMEEIGGGNEDDEEYELEMCPFRPGQHLTGSFKQLMENATWLTAPPPPPTANASKTSFATRKRVFRSRETHLMVYDVCVDYVSVSWNTDDGRVPPPPRISGELLKKLKKTHVNEQSAVHAGILRRYVVKADDVIIPADEWNKSLRQKFPPRASDVIGDVENKCDEDSPSEPAPEPPPQASGETRRDDDSSEWVTEDAIEDDEELDSEEIKSPSKNRGKRHAKPCKRHGFTKQHKMFSGREVPKPKSGDELVVETVFTETEVDVKWQDTEIERNLMSNDLTAVQHLDEHELFPGDFVQPAEGFQAPGHYGYVLSVDHAERTAKVVWYENLDSDNPGEAKEVSREEVSVYDIVENQVLRLTLGTVVMIPREGNEEPSVGQITELRDDGKVSVQWIDKSVTDQWPYELKRIGDYDSDEGGLWSAGADISSSLSSSSENLEKMDDGDDSWCTASDTSEDRDEQFSADVDDGGSGSSFYPISKHPGLMDLDYKGTKEENPSYKVFKNKFVRKVVAMERVRDRIWTMVSQHPKDANPDAYNGLPLLDLPKVCRDCLLLDEIMGQKTFSQREINWRPFTELRKHFDRNTLEGFADGAPELINFIACADALEGKPNMKGHVPENAMIIDLNRISKNRVRAGVVKVFGESMRAHDPIWVQFAEDGTPVIPSEASKTGNITAAVFPGLPSKVKCILMAWLRERLFQASYHIVTHFDSNNIMDADEFFPVASLKDDNLVLDEDAEPEAAGEAEPESPSGVMEESEPVSASPQVLVERGSFEVIETLPDSHKYAASVANADGPSFSRAVMREMKLLKTSLPKGIHVRAFEDRRDVLSAVIEGPSGTPYEGGLFFFDCQLPPDYPSSPPRVTYISYVTDRLNPNLYEEGKVCVSLLGTWDGRGSELWSKDSSLLQVLVSIQGLILNKEPYYNEAGYEKQRGERLAAENSRKYNEMAVMKVVQAMARLTEQGLPSIFENEVKEFLRKHGHPTIKRINKWVSAGELAEDGPDFPLLPLSKGCVLCIERALSSYAQGLRAIRIRLVNVCLDQFLFFQTNMGRQRGKKVKVQKACAEQEDESIMKAPHSFVIHRGQVSQHVECLVRDIRKIFEPFTASQLKVKKSNSIKDFLQIAGIFSVNAMTILSQTERGVNMKIGRIPRGPSVTFRVKEYALARDVRSSIKRPLVYERLDMFPPLLVLSGFGAGGDKNHLLLISKIFQGMFPTINVTNVELKKILRVALVHYDHEENVITLRHYAIKVVPVASRAVKKLVSNRVPDLSKYQDVEDFVARCGMLSESEGEDDPEAHVELAQEVNQRGNVPAQKSSIRLIELGPRLKLEVMKIEEDLFKGEILYHSIVTKSPEERERIRLGREEKKRLKDERKRLQEENIRNKLAQEKTEDNVPADADEDDDNDKEWFKKEVGAEPDAELFPLQQSGSRKRKTDNEDPEARMKKRKEEEKKRRIEFEKKMKKLKAKKKHRQLVGSKRHKKNSRAPKKERNRIDFMDRFEWCDAVLKLDEKLVAKQVDVKLYDGEQATTFEKGEAVLTPYRLLWRSPGQHKGLALNLNLVVFVDDESATFSKSAKIVLHLARAPAGKEPGPVEQSGFSHVKLSIKQSTGAASFSVKLKEVLATGAWTSNNVISQVRGSSQPRSGAVGILGIERSIEARHAQTDKNISKAFQDLKVLMTMASEMVNLSKSISQKMRDRKGCVSEDETVEFKSALLRLGVSNSVISDAGAKTGSEYSRGLAKEMCVILTKPLEDSKGIMPLTDAYCVMNRARSLAGLVSPEDFLAACEQLRDATRTSANPLVFKAYHSGLKCVQWARLDNDDVVIDDTMKHFASEKFITAEHLAKILGISVVLAQQRLVLCEEKALACRDDSAEGLRFYPNRFLYP</sequence>
<dbReference type="PANTHER" id="PTHR46116">
    <property type="entry name" value="(E3-INDEPENDENT) E2 UBIQUITIN-CONJUGATING ENZYME"/>
    <property type="match status" value="1"/>
</dbReference>
<dbReference type="SUPFAM" id="SSF46785">
    <property type="entry name" value="Winged helix' DNA-binding domain"/>
    <property type="match status" value="1"/>
</dbReference>
<feature type="domain" description="UBC core" evidence="7">
    <location>
        <begin position="969"/>
        <end position="1129"/>
    </location>
</feature>
<feature type="domain" description="Brix" evidence="8">
    <location>
        <begin position="1247"/>
        <end position="1510"/>
    </location>
</feature>
<feature type="compositionally biased region" description="Basic and acidic residues" evidence="6">
    <location>
        <begin position="1538"/>
        <end position="1562"/>
    </location>
</feature>
<dbReference type="Gene3D" id="6.10.140.260">
    <property type="match status" value="1"/>
</dbReference>
<feature type="region of interest" description="Disordered" evidence="6">
    <location>
        <begin position="328"/>
        <end position="423"/>
    </location>
</feature>
<dbReference type="Pfam" id="PF00179">
    <property type="entry name" value="UQ_con"/>
    <property type="match status" value="1"/>
</dbReference>
<dbReference type="InterPro" id="IPR011993">
    <property type="entry name" value="PH-like_dom_sf"/>
</dbReference>
<dbReference type="EMBL" id="CAJPEX010000414">
    <property type="protein sequence ID" value="CAG0915563.1"/>
    <property type="molecule type" value="Genomic_DNA"/>
</dbReference>
<dbReference type="InterPro" id="IPR040608">
    <property type="entry name" value="Snf8/Vps36"/>
</dbReference>
<dbReference type="InterPro" id="IPR016135">
    <property type="entry name" value="UBQ-conjugating_enzyme/RWD"/>
</dbReference>
<dbReference type="GO" id="GO:0061631">
    <property type="term" value="F:ubiquitin conjugating enzyme activity"/>
    <property type="evidence" value="ECO:0007669"/>
    <property type="project" value="TreeGrafter"/>
</dbReference>
<dbReference type="PROSITE" id="PS50127">
    <property type="entry name" value="UBC_2"/>
    <property type="match status" value="1"/>
</dbReference>
<dbReference type="GO" id="GO:0032266">
    <property type="term" value="F:phosphatidylinositol-3-phosphate binding"/>
    <property type="evidence" value="ECO:0007669"/>
    <property type="project" value="InterPro"/>
</dbReference>
<evidence type="ECO:0000256" key="1">
    <source>
        <dbReference type="ARBA" id="ARBA00009697"/>
    </source>
</evidence>
<dbReference type="InterPro" id="IPR021648">
    <property type="entry name" value="GLUE_dom"/>
</dbReference>
<dbReference type="InterPro" id="IPR007109">
    <property type="entry name" value="Brix"/>
</dbReference>
<evidence type="ECO:0000259" key="7">
    <source>
        <dbReference type="PROSITE" id="PS50127"/>
    </source>
</evidence>
<protein>
    <recommendedName>
        <fullName evidence="2">Vacuolar protein-sorting-associated protein 36</fullName>
    </recommendedName>
    <alternativeName>
        <fullName evidence="5">ESCRT-II complex subunit VPS36</fullName>
    </alternativeName>
</protein>
<dbReference type="Pfam" id="PF04157">
    <property type="entry name" value="EAP30"/>
    <property type="match status" value="1"/>
</dbReference>
<gene>
    <name evidence="10" type="ORF">NMOB1V02_LOCUS3207</name>
</gene>
<evidence type="ECO:0000259" key="9">
    <source>
        <dbReference type="PROSITE" id="PS51495"/>
    </source>
</evidence>
<dbReference type="SUPFAM" id="SSF54495">
    <property type="entry name" value="UBC-like"/>
    <property type="match status" value="1"/>
</dbReference>
<name>A0A7R9GBZ5_9CRUS</name>
<dbReference type="PANTHER" id="PTHR46116:SF15">
    <property type="entry name" value="(E3-INDEPENDENT) E2 UBIQUITIN-CONJUGATING ENZYME"/>
    <property type="match status" value="1"/>
</dbReference>
<feature type="region of interest" description="Disordered" evidence="6">
    <location>
        <begin position="603"/>
        <end position="650"/>
    </location>
</feature>
<dbReference type="SMART" id="SM00879">
    <property type="entry name" value="Brix"/>
    <property type="match status" value="1"/>
</dbReference>
<proteinExistence type="inferred from homology"/>
<dbReference type="InterPro" id="IPR057735">
    <property type="entry name" value="UBE2O-like_tSH3-B"/>
</dbReference>
<feature type="region of interest" description="Disordered" evidence="6">
    <location>
        <begin position="910"/>
        <end position="934"/>
    </location>
</feature>
<feature type="compositionally biased region" description="Acidic residues" evidence="6">
    <location>
        <begin position="365"/>
        <end position="383"/>
    </location>
</feature>
<dbReference type="Pfam" id="PF23043">
    <property type="entry name" value="SH3-B_UBE2O"/>
    <property type="match status" value="1"/>
</dbReference>
<dbReference type="PROSITE" id="PS50833">
    <property type="entry name" value="BRIX"/>
    <property type="match status" value="1"/>
</dbReference>
<evidence type="ECO:0000313" key="11">
    <source>
        <dbReference type="Proteomes" id="UP000678499"/>
    </source>
</evidence>
<organism evidence="10">
    <name type="scientific">Notodromas monacha</name>
    <dbReference type="NCBI Taxonomy" id="399045"/>
    <lineage>
        <taxon>Eukaryota</taxon>
        <taxon>Metazoa</taxon>
        <taxon>Ecdysozoa</taxon>
        <taxon>Arthropoda</taxon>
        <taxon>Crustacea</taxon>
        <taxon>Oligostraca</taxon>
        <taxon>Ostracoda</taxon>
        <taxon>Podocopa</taxon>
        <taxon>Podocopida</taxon>
        <taxon>Cypridocopina</taxon>
        <taxon>Cypridoidea</taxon>
        <taxon>Cyprididae</taxon>
        <taxon>Notodromas</taxon>
    </lineage>
</organism>
<dbReference type="PROSITE" id="PS51495">
    <property type="entry name" value="GLUE"/>
    <property type="match status" value="1"/>
</dbReference>
<feature type="region of interest" description="Disordered" evidence="6">
    <location>
        <begin position="1538"/>
        <end position="1574"/>
    </location>
</feature>
<evidence type="ECO:0000256" key="4">
    <source>
        <dbReference type="ARBA" id="ARBA00022786"/>
    </source>
</evidence>
<keyword evidence="11" id="KW-1185">Reference proteome</keyword>
<evidence type="ECO:0000256" key="3">
    <source>
        <dbReference type="ARBA" id="ARBA00022679"/>
    </source>
</evidence>
<feature type="compositionally biased region" description="Basic residues" evidence="6">
    <location>
        <begin position="390"/>
        <end position="413"/>
    </location>
</feature>
<dbReference type="Proteomes" id="UP000678499">
    <property type="component" value="Unassembled WGS sequence"/>
</dbReference>
<dbReference type="SMART" id="SM00212">
    <property type="entry name" value="UBCc"/>
    <property type="match status" value="1"/>
</dbReference>
<dbReference type="Gene3D" id="1.10.10.10">
    <property type="entry name" value="Winged helix-like DNA-binding domain superfamily/Winged helix DNA-binding domain"/>
    <property type="match status" value="2"/>
</dbReference>
<dbReference type="InterPro" id="IPR036390">
    <property type="entry name" value="WH_DNA-bd_sf"/>
</dbReference>
<dbReference type="InterPro" id="IPR036388">
    <property type="entry name" value="WH-like_DNA-bd_sf"/>
</dbReference>
<comment type="similarity">
    <text evidence="1">Belongs to the VPS36 family.</text>
</comment>
<dbReference type="Gene3D" id="2.30.29.30">
    <property type="entry name" value="Pleckstrin-homology domain (PH domain)/Phosphotyrosine-binding domain (PTB)"/>
    <property type="match status" value="1"/>
</dbReference>
<dbReference type="EMBL" id="OA882451">
    <property type="protein sequence ID" value="CAD7275411.1"/>
    <property type="molecule type" value="Genomic_DNA"/>
</dbReference>
<dbReference type="GO" id="GO:0019843">
    <property type="term" value="F:rRNA binding"/>
    <property type="evidence" value="ECO:0007669"/>
    <property type="project" value="InterPro"/>
</dbReference>
<accession>A0A7R9GBZ5</accession>
<reference evidence="10" key="1">
    <citation type="submission" date="2020-11" db="EMBL/GenBank/DDBJ databases">
        <authorList>
            <person name="Tran Van P."/>
        </authorList>
    </citation>
    <scope>NUCLEOTIDE SEQUENCE</scope>
</reference>
<dbReference type="Pfam" id="PF23044">
    <property type="entry name" value="SH3-C_UBE2O"/>
    <property type="match status" value="1"/>
</dbReference>
<evidence type="ECO:0000313" key="10">
    <source>
        <dbReference type="EMBL" id="CAD7275411.1"/>
    </source>
</evidence>
<keyword evidence="4" id="KW-0833">Ubl conjugation pathway</keyword>
<feature type="compositionally biased region" description="Acidic residues" evidence="6">
    <location>
        <begin position="910"/>
        <end position="920"/>
    </location>
</feature>
<dbReference type="Gene3D" id="3.10.110.10">
    <property type="entry name" value="Ubiquitin Conjugating Enzyme"/>
    <property type="match status" value="1"/>
</dbReference>
<dbReference type="InterPro" id="IPR057734">
    <property type="entry name" value="UBE2O-like_SH3-C"/>
</dbReference>
<dbReference type="InterPro" id="IPR000608">
    <property type="entry name" value="UBC"/>
</dbReference>
<dbReference type="SUPFAM" id="SSF50729">
    <property type="entry name" value="PH domain-like"/>
    <property type="match status" value="1"/>
</dbReference>
<feature type="compositionally biased region" description="Basic residues" evidence="6">
    <location>
        <begin position="1630"/>
        <end position="1655"/>
    </location>
</feature>
<dbReference type="GO" id="GO:0006364">
    <property type="term" value="P:rRNA processing"/>
    <property type="evidence" value="ECO:0007669"/>
    <property type="project" value="InterPro"/>
</dbReference>
<dbReference type="OrthoDB" id="271448at2759"/>
<dbReference type="Pfam" id="PF23046">
    <property type="entry name" value="tSH3-B_UBE2O"/>
    <property type="match status" value="1"/>
</dbReference>
<evidence type="ECO:0000256" key="6">
    <source>
        <dbReference type="SAM" id="MobiDB-lite"/>
    </source>
</evidence>
<evidence type="ECO:0000256" key="5">
    <source>
        <dbReference type="ARBA" id="ARBA00030114"/>
    </source>
</evidence>
<keyword evidence="3" id="KW-0808">Transferase</keyword>
<dbReference type="Pfam" id="PF11605">
    <property type="entry name" value="Vps36_ESCRT-II"/>
    <property type="match status" value="1"/>
</dbReference>
<feature type="domain" description="GLUE N-terminal" evidence="9">
    <location>
        <begin position="1666"/>
        <end position="1803"/>
    </location>
</feature>
<dbReference type="CDD" id="cd23837">
    <property type="entry name" value="UBCc_UBE2O"/>
    <property type="match status" value="1"/>
</dbReference>
<dbReference type="Pfam" id="PF04427">
    <property type="entry name" value="Brix"/>
    <property type="match status" value="1"/>
</dbReference>
<feature type="region of interest" description="Disordered" evidence="6">
    <location>
        <begin position="1589"/>
        <end position="1659"/>
    </location>
</feature>
<evidence type="ECO:0000259" key="8">
    <source>
        <dbReference type="PROSITE" id="PS50833"/>
    </source>
</evidence>
<evidence type="ECO:0000256" key="2">
    <source>
        <dbReference type="ARBA" id="ARBA00017953"/>
    </source>
</evidence>